<dbReference type="EMBL" id="JAMQGP010000009">
    <property type="protein sequence ID" value="MCM2681200.1"/>
    <property type="molecule type" value="Genomic_DNA"/>
</dbReference>
<name>A0AA41W8T1_9GAMM</name>
<dbReference type="GO" id="GO:0005737">
    <property type="term" value="C:cytoplasm"/>
    <property type="evidence" value="ECO:0007669"/>
    <property type="project" value="TreeGrafter"/>
</dbReference>
<dbReference type="GO" id="GO:0004029">
    <property type="term" value="F:aldehyde dehydrogenase (NAD+) activity"/>
    <property type="evidence" value="ECO:0007669"/>
    <property type="project" value="TreeGrafter"/>
</dbReference>
<dbReference type="PANTHER" id="PTHR48079:SF6">
    <property type="entry name" value="NAD(P)-BINDING DOMAIN-CONTAINING PROTEIN-RELATED"/>
    <property type="match status" value="1"/>
</dbReference>
<keyword evidence="3" id="KW-1185">Reference proteome</keyword>
<dbReference type="AlphaFoldDB" id="A0AA41W8T1"/>
<reference evidence="2 3" key="1">
    <citation type="journal article" date="2013" name="Antonie Van Leeuwenhoek">
        <title>Echinimonas agarilytica gen. nov., sp. nov., a new gammaproteobacterium isolated from the sea urchin Strongylocentrotus intermedius.</title>
        <authorList>
            <person name="Nedashkovskaya O.I."/>
            <person name="Stenkova A.M."/>
            <person name="Zhukova N.V."/>
            <person name="Van Trappen S."/>
            <person name="Lee J.S."/>
            <person name="Kim S.B."/>
        </authorList>
    </citation>
    <scope>NUCLEOTIDE SEQUENCE [LARGE SCALE GENOMIC DNA]</scope>
    <source>
        <strain evidence="2 3">KMM 6351</strain>
    </source>
</reference>
<comment type="caution">
    <text evidence="2">The sequence shown here is derived from an EMBL/GenBank/DDBJ whole genome shotgun (WGS) entry which is preliminary data.</text>
</comment>
<dbReference type="InterPro" id="IPR051783">
    <property type="entry name" value="NAD(P)-dependent_oxidoreduct"/>
</dbReference>
<organism evidence="2 3">
    <name type="scientific">Echinimonas agarilytica</name>
    <dbReference type="NCBI Taxonomy" id="1215918"/>
    <lineage>
        <taxon>Bacteria</taxon>
        <taxon>Pseudomonadati</taxon>
        <taxon>Pseudomonadota</taxon>
        <taxon>Gammaproteobacteria</taxon>
        <taxon>Alteromonadales</taxon>
        <taxon>Echinimonadaceae</taxon>
        <taxon>Echinimonas</taxon>
    </lineage>
</organism>
<evidence type="ECO:0000259" key="1">
    <source>
        <dbReference type="Pfam" id="PF04321"/>
    </source>
</evidence>
<gene>
    <name evidence="2" type="ORF">NAF29_16250</name>
</gene>
<dbReference type="Proteomes" id="UP001165393">
    <property type="component" value="Unassembled WGS sequence"/>
</dbReference>
<sequence>MTQTVPSNQSRILIAGYGAIGKNMVKQAKQCLWISLNRSGTSDVLHHISADLNELAQDIDLNGIDYIVYTATPDQRTEESYKKTYVEGLQHLIRAVDKSSLKRFILVSSTSVYGQSEGEDVTEKSLTIPTGFSGKAILEGEQILLNSLLPCSIIRFGGIYGNGRNMLIRQVRKGVEVPNNPAAKTNRIHEDDCAGVLLHIIAQDERNADLAKLYIAVDDNGADKAQVYGFIEHELGLENKVNFIDQSPSNLGKRCINAALKSTGYVFKYPDFRSGYSEAIKRTFEC</sequence>
<dbReference type="InterPro" id="IPR036291">
    <property type="entry name" value="NAD(P)-bd_dom_sf"/>
</dbReference>
<evidence type="ECO:0000313" key="2">
    <source>
        <dbReference type="EMBL" id="MCM2681200.1"/>
    </source>
</evidence>
<dbReference type="Gene3D" id="3.40.50.720">
    <property type="entry name" value="NAD(P)-binding Rossmann-like Domain"/>
    <property type="match status" value="1"/>
</dbReference>
<accession>A0AA41W8T1</accession>
<feature type="domain" description="RmlD-like substrate binding" evidence="1">
    <location>
        <begin position="12"/>
        <end position="174"/>
    </location>
</feature>
<protein>
    <submittedName>
        <fullName evidence="2">Sugar nucleotide-binding protein</fullName>
    </submittedName>
</protein>
<dbReference type="Pfam" id="PF04321">
    <property type="entry name" value="RmlD_sub_bind"/>
    <property type="match status" value="1"/>
</dbReference>
<dbReference type="PANTHER" id="PTHR48079">
    <property type="entry name" value="PROTEIN YEEZ"/>
    <property type="match status" value="1"/>
</dbReference>
<proteinExistence type="predicted"/>
<dbReference type="SUPFAM" id="SSF51735">
    <property type="entry name" value="NAD(P)-binding Rossmann-fold domains"/>
    <property type="match status" value="1"/>
</dbReference>
<dbReference type="InterPro" id="IPR029903">
    <property type="entry name" value="RmlD-like-bd"/>
</dbReference>
<dbReference type="RefSeq" id="WP_251262684.1">
    <property type="nucleotide sequence ID" value="NZ_JAMQGP010000009.1"/>
</dbReference>
<evidence type="ECO:0000313" key="3">
    <source>
        <dbReference type="Proteomes" id="UP001165393"/>
    </source>
</evidence>